<name>A0A9X7Z841_9BACL</name>
<accession>A0A9X7Z841</accession>
<dbReference type="SUPFAM" id="SSF53323">
    <property type="entry name" value="Pyruvate-ferredoxin oxidoreductase, PFOR, domain III"/>
    <property type="match status" value="1"/>
</dbReference>
<feature type="domain" description="Pyruvate/ketoisovalerate oxidoreductase catalytic" evidence="2">
    <location>
        <begin position="12"/>
        <end position="171"/>
    </location>
</feature>
<gene>
    <name evidence="3" type="ORF">JZ786_01900</name>
</gene>
<dbReference type="InterPro" id="IPR002869">
    <property type="entry name" value="Pyrv_flavodox_OxRed_cen"/>
</dbReference>
<evidence type="ECO:0000256" key="1">
    <source>
        <dbReference type="ARBA" id="ARBA00023002"/>
    </source>
</evidence>
<protein>
    <submittedName>
        <fullName evidence="3">2-oxoacid:acceptor oxidoreductase family protein</fullName>
    </submittedName>
</protein>
<dbReference type="EMBL" id="CP071182">
    <property type="protein sequence ID" value="QSO47821.1"/>
    <property type="molecule type" value="Genomic_DNA"/>
</dbReference>
<dbReference type="RefSeq" id="WP_206657164.1">
    <property type="nucleotide sequence ID" value="NZ_CP071182.1"/>
</dbReference>
<evidence type="ECO:0000313" key="4">
    <source>
        <dbReference type="Proteomes" id="UP000663505"/>
    </source>
</evidence>
<dbReference type="PANTHER" id="PTHR42730">
    <property type="entry name" value="2-OXOGLUTARATE SYNTHASE SUBUNIT KORC"/>
    <property type="match status" value="1"/>
</dbReference>
<evidence type="ECO:0000313" key="3">
    <source>
        <dbReference type="EMBL" id="QSO47821.1"/>
    </source>
</evidence>
<dbReference type="Pfam" id="PF01558">
    <property type="entry name" value="POR"/>
    <property type="match status" value="1"/>
</dbReference>
<dbReference type="GO" id="GO:0016903">
    <property type="term" value="F:oxidoreductase activity, acting on the aldehyde or oxo group of donors"/>
    <property type="evidence" value="ECO:0007669"/>
    <property type="project" value="InterPro"/>
</dbReference>
<dbReference type="InterPro" id="IPR019752">
    <property type="entry name" value="Pyrv/ketoisovalerate_OxRed_cat"/>
</dbReference>
<keyword evidence="4" id="KW-1185">Reference proteome</keyword>
<dbReference type="AlphaFoldDB" id="A0A9X7Z841"/>
<dbReference type="InterPro" id="IPR052554">
    <property type="entry name" value="2-oxoglutarate_synth_KorC"/>
</dbReference>
<keyword evidence="1" id="KW-0560">Oxidoreductase</keyword>
<proteinExistence type="predicted"/>
<dbReference type="PANTHER" id="PTHR42730:SF1">
    <property type="entry name" value="2-OXOGLUTARATE SYNTHASE SUBUNIT KORC"/>
    <property type="match status" value="1"/>
</dbReference>
<organism evidence="3 4">
    <name type="scientific">Alicyclobacillus mengziensis</name>
    <dbReference type="NCBI Taxonomy" id="2931921"/>
    <lineage>
        <taxon>Bacteria</taxon>
        <taxon>Bacillati</taxon>
        <taxon>Bacillota</taxon>
        <taxon>Bacilli</taxon>
        <taxon>Bacillales</taxon>
        <taxon>Alicyclobacillaceae</taxon>
        <taxon>Alicyclobacillus</taxon>
    </lineage>
</organism>
<reference evidence="3 4" key="1">
    <citation type="submission" date="2021-02" db="EMBL/GenBank/DDBJ databases">
        <title>Alicyclobacillus curvatus sp. nov. and Alicyclobacillus mengziensis sp. nov., two acidophilic bacteria isolated from acid mine drainage.</title>
        <authorList>
            <person name="Huang Y."/>
        </authorList>
    </citation>
    <scope>NUCLEOTIDE SEQUENCE [LARGE SCALE GENOMIC DNA]</scope>
    <source>
        <strain evidence="3 4">S30H14</strain>
    </source>
</reference>
<dbReference type="Gene3D" id="3.40.920.10">
    <property type="entry name" value="Pyruvate-ferredoxin oxidoreductase, PFOR, domain III"/>
    <property type="match status" value="1"/>
</dbReference>
<evidence type="ECO:0000259" key="2">
    <source>
        <dbReference type="Pfam" id="PF01558"/>
    </source>
</evidence>
<dbReference type="KEGG" id="afx:JZ786_01900"/>
<dbReference type="Proteomes" id="UP000663505">
    <property type="component" value="Chromosome"/>
</dbReference>
<sequence>MAHQEMIFAGFGGQGILSMGKFLAYAGMDQGRNVSWLPSYGPEMRGGTANCSVIITDDPIGSPVITNPTSLIVMNRPSLDRFEATLRPKGLLIMDTDLVTRPAARTDIDIIRIPAQTLAEEIGSKKIANMILLGALVEKTGVVTIDMLLQAIHLHGKGQFFEMNKTAIETGAILTHRMVV</sequence>